<evidence type="ECO:0000313" key="13">
    <source>
        <dbReference type="Proteomes" id="UP000202440"/>
    </source>
</evidence>
<keyword evidence="5 10" id="KW-0547">Nucleotide-binding</keyword>
<dbReference type="InterPro" id="IPR027417">
    <property type="entry name" value="P-loop_NTPase"/>
</dbReference>
<evidence type="ECO:0000256" key="8">
    <source>
        <dbReference type="ARBA" id="ARBA00023210"/>
    </source>
</evidence>
<evidence type="ECO:0000256" key="6">
    <source>
        <dbReference type="ARBA" id="ARBA00022842"/>
    </source>
</evidence>
<keyword evidence="3 10" id="KW-0132">Cell division</keyword>
<reference evidence="12 13" key="1">
    <citation type="submission" date="2017-07" db="EMBL/GenBank/DDBJ databases">
        <title>Annotated genome sequence of Bacterioplanes sanyensis isolated from Red Sea.</title>
        <authorList>
            <person name="Rehman Z.U."/>
        </authorList>
    </citation>
    <scope>NUCLEOTIDE SEQUENCE [LARGE SCALE GENOMIC DNA]</scope>
    <source>
        <strain evidence="12 13">NV9</strain>
    </source>
</reference>
<feature type="domain" description="EngB-type G" evidence="11">
    <location>
        <begin position="28"/>
        <end position="203"/>
    </location>
</feature>
<evidence type="ECO:0000256" key="7">
    <source>
        <dbReference type="ARBA" id="ARBA00023134"/>
    </source>
</evidence>
<dbReference type="InterPro" id="IPR006073">
    <property type="entry name" value="GTP-bd"/>
</dbReference>
<proteinExistence type="inferred from homology"/>
<dbReference type="RefSeq" id="WP_094059266.1">
    <property type="nucleotide sequence ID" value="NZ_CP022530.1"/>
</dbReference>
<evidence type="ECO:0000256" key="5">
    <source>
        <dbReference type="ARBA" id="ARBA00022741"/>
    </source>
</evidence>
<evidence type="ECO:0000256" key="1">
    <source>
        <dbReference type="ARBA" id="ARBA00001946"/>
    </source>
</evidence>
<dbReference type="PANTHER" id="PTHR11649">
    <property type="entry name" value="MSS1/TRME-RELATED GTP-BINDING PROTEIN"/>
    <property type="match status" value="1"/>
</dbReference>
<dbReference type="InterPro" id="IPR030393">
    <property type="entry name" value="G_ENGB_dom"/>
</dbReference>
<keyword evidence="4" id="KW-0479">Metal-binding</keyword>
<dbReference type="Gene3D" id="3.40.50.300">
    <property type="entry name" value="P-loop containing nucleotide triphosphate hydrolases"/>
    <property type="match status" value="1"/>
</dbReference>
<keyword evidence="7 10" id="KW-0342">GTP-binding</keyword>
<dbReference type="PANTHER" id="PTHR11649:SF13">
    <property type="entry name" value="ENGB-TYPE G DOMAIN-CONTAINING PROTEIN"/>
    <property type="match status" value="1"/>
</dbReference>
<keyword evidence="9 10" id="KW-0131">Cell cycle</keyword>
<sequence>MPKTDSLIYTNTHFDKSAARLSQCPTDIEREVAFAGRSNAGKSSALNCLTGNKKLARTSKTPGRTQLINFFRLGDSPLALVDLPGYGYAKVPVAKKNEWQKELGFYLDKREPLVGLVLLMDIRHPLKEFDVAMLDWATQANMPVHVLLTKADKLKRGPAQAALLQVKKALKSYNTPMTAQTFSSQSGDGLKILQQTLNAWLLADNDDNDDDFIPPLPDHLLD</sequence>
<dbReference type="OrthoDB" id="9804921at2"/>
<name>A0A222FG69_9GAMM</name>
<dbReference type="InterPro" id="IPR019987">
    <property type="entry name" value="GTP-bd_ribosome_bio_YsxC"/>
</dbReference>
<gene>
    <name evidence="10" type="primary">engB</name>
    <name evidence="12" type="ORF">CHH28_04940</name>
</gene>
<dbReference type="Pfam" id="PF01926">
    <property type="entry name" value="MMR_HSR1"/>
    <property type="match status" value="1"/>
</dbReference>
<evidence type="ECO:0000256" key="9">
    <source>
        <dbReference type="ARBA" id="ARBA00023306"/>
    </source>
</evidence>
<dbReference type="KEGG" id="bsan:CHH28_04940"/>
<comment type="cofactor">
    <cofactor evidence="1">
        <name>Mg(2+)</name>
        <dbReference type="ChEBI" id="CHEBI:18420"/>
    </cofactor>
</comment>
<dbReference type="HAMAP" id="MF_00321">
    <property type="entry name" value="GTPase_EngB"/>
    <property type="match status" value="1"/>
</dbReference>
<comment type="similarity">
    <text evidence="2 10">Belongs to the TRAFAC class TrmE-Era-EngA-EngB-Septin-like GTPase superfamily. EngB GTPase family.</text>
</comment>
<dbReference type="Proteomes" id="UP000202440">
    <property type="component" value="Chromosome"/>
</dbReference>
<dbReference type="GO" id="GO:0005829">
    <property type="term" value="C:cytosol"/>
    <property type="evidence" value="ECO:0007669"/>
    <property type="project" value="TreeGrafter"/>
</dbReference>
<keyword evidence="8 10" id="KW-0717">Septation</keyword>
<comment type="function">
    <text evidence="10">Necessary for normal cell division and for the maintenance of normal septation.</text>
</comment>
<protein>
    <recommendedName>
        <fullName evidence="10">Probable GTP-binding protein EngB</fullName>
    </recommendedName>
</protein>
<organism evidence="12 13">
    <name type="scientific">Bacterioplanes sanyensis</name>
    <dbReference type="NCBI Taxonomy" id="1249553"/>
    <lineage>
        <taxon>Bacteria</taxon>
        <taxon>Pseudomonadati</taxon>
        <taxon>Pseudomonadota</taxon>
        <taxon>Gammaproteobacteria</taxon>
        <taxon>Oceanospirillales</taxon>
        <taxon>Oceanospirillaceae</taxon>
        <taxon>Bacterioplanes</taxon>
    </lineage>
</organism>
<dbReference type="PROSITE" id="PS51706">
    <property type="entry name" value="G_ENGB"/>
    <property type="match status" value="1"/>
</dbReference>
<accession>A0A222FG69</accession>
<evidence type="ECO:0000259" key="11">
    <source>
        <dbReference type="PROSITE" id="PS51706"/>
    </source>
</evidence>
<evidence type="ECO:0000256" key="10">
    <source>
        <dbReference type="HAMAP-Rule" id="MF_00321"/>
    </source>
</evidence>
<dbReference type="GO" id="GO:0005525">
    <property type="term" value="F:GTP binding"/>
    <property type="evidence" value="ECO:0007669"/>
    <property type="project" value="UniProtKB-UniRule"/>
</dbReference>
<dbReference type="FunFam" id="3.40.50.300:FF:000098">
    <property type="entry name" value="Probable GTP-binding protein EngB"/>
    <property type="match status" value="1"/>
</dbReference>
<evidence type="ECO:0000256" key="2">
    <source>
        <dbReference type="ARBA" id="ARBA00009638"/>
    </source>
</evidence>
<dbReference type="GO" id="GO:0000917">
    <property type="term" value="P:division septum assembly"/>
    <property type="evidence" value="ECO:0007669"/>
    <property type="project" value="UniProtKB-KW"/>
</dbReference>
<keyword evidence="6" id="KW-0460">Magnesium</keyword>
<keyword evidence="13" id="KW-1185">Reference proteome</keyword>
<evidence type="ECO:0000256" key="4">
    <source>
        <dbReference type="ARBA" id="ARBA00022723"/>
    </source>
</evidence>
<dbReference type="AlphaFoldDB" id="A0A222FG69"/>
<dbReference type="GO" id="GO:0046872">
    <property type="term" value="F:metal ion binding"/>
    <property type="evidence" value="ECO:0007669"/>
    <property type="project" value="UniProtKB-KW"/>
</dbReference>
<dbReference type="CDD" id="cd01876">
    <property type="entry name" value="YihA_EngB"/>
    <property type="match status" value="1"/>
</dbReference>
<evidence type="ECO:0000313" key="12">
    <source>
        <dbReference type="EMBL" id="ASP38067.1"/>
    </source>
</evidence>
<dbReference type="NCBIfam" id="TIGR03598">
    <property type="entry name" value="GTPase_YsxC"/>
    <property type="match status" value="1"/>
</dbReference>
<dbReference type="SUPFAM" id="SSF52540">
    <property type="entry name" value="P-loop containing nucleoside triphosphate hydrolases"/>
    <property type="match status" value="1"/>
</dbReference>
<dbReference type="EMBL" id="CP022530">
    <property type="protein sequence ID" value="ASP38067.1"/>
    <property type="molecule type" value="Genomic_DNA"/>
</dbReference>
<evidence type="ECO:0000256" key="3">
    <source>
        <dbReference type="ARBA" id="ARBA00022618"/>
    </source>
</evidence>